<keyword evidence="2" id="KW-1185">Reference proteome</keyword>
<accession>A0A7Y8GXJ1</accession>
<gene>
    <name evidence="1" type="ORF">F3K02_13000</name>
</gene>
<comment type="caution">
    <text evidence="1">The sequence shown here is derived from an EMBL/GenBank/DDBJ whole genome shotgun (WGS) entry which is preliminary data.</text>
</comment>
<evidence type="ECO:0000313" key="2">
    <source>
        <dbReference type="Proteomes" id="UP000545507"/>
    </source>
</evidence>
<name>A0A7Y8GXJ1_9BURK</name>
<protein>
    <submittedName>
        <fullName evidence="1">Uncharacterized protein</fullName>
    </submittedName>
</protein>
<dbReference type="Proteomes" id="UP000545507">
    <property type="component" value="Unassembled WGS sequence"/>
</dbReference>
<evidence type="ECO:0000313" key="1">
    <source>
        <dbReference type="EMBL" id="NWF46163.1"/>
    </source>
</evidence>
<dbReference type="EMBL" id="VYGV01000011">
    <property type="protein sequence ID" value="NWF46163.1"/>
    <property type="molecule type" value="Genomic_DNA"/>
</dbReference>
<organism evidence="1 2">
    <name type="scientific">Hydrogenophaga aromaticivorans</name>
    <dbReference type="NCBI Taxonomy" id="2610898"/>
    <lineage>
        <taxon>Bacteria</taxon>
        <taxon>Pseudomonadati</taxon>
        <taxon>Pseudomonadota</taxon>
        <taxon>Betaproteobacteria</taxon>
        <taxon>Burkholderiales</taxon>
        <taxon>Comamonadaceae</taxon>
        <taxon>Hydrogenophaga</taxon>
    </lineage>
</organism>
<dbReference type="RefSeq" id="WP_177136068.1">
    <property type="nucleotide sequence ID" value="NZ_VYGV01000011.1"/>
</dbReference>
<sequence>MSGDINAGLDARNQLIRDELAAARLNLFDKLQRPLIGDIVHWPNGHVRRISHDLEWELQTSIVGSFFAFRSGHGSFSGALKDAQPLDFFERTGELQEGLFWFFSHNVTGAGRAVDCTLPCRVWRLVPFARDRAQAECHPRALRSLDFWGEGHIEYEKVIAKLMNPPVIQNPEAH</sequence>
<proteinExistence type="predicted"/>
<reference evidence="1 2" key="1">
    <citation type="submission" date="2019-09" db="EMBL/GenBank/DDBJ databases">
        <title>Hydrogenophaga aromatica sp. nov., isolated from a para-xylene-degrading enrichment culture.</title>
        <authorList>
            <person name="Tancsics A."/>
            <person name="Banerjee S."/>
        </authorList>
    </citation>
    <scope>NUCLEOTIDE SEQUENCE [LARGE SCALE GENOMIC DNA]</scope>
    <source>
        <strain evidence="1 2">D2P1</strain>
    </source>
</reference>
<dbReference type="AlphaFoldDB" id="A0A7Y8GXJ1"/>